<keyword evidence="2" id="KW-1185">Reference proteome</keyword>
<gene>
    <name evidence="1" type="ORF">DWB77_00506</name>
</gene>
<evidence type="ECO:0008006" key="3">
    <source>
        <dbReference type="Google" id="ProtNLM"/>
    </source>
</evidence>
<dbReference type="KEGG" id="shun:DWB77_00506"/>
<sequence length="260" mass="28057">MADRFDVAEALAGGCPTRADAWAFIRDFAAAWSTPLSPTDRFTSADVQRAEDRLGLRLPAALREAYALFGRRRDLVARHNPMLEPDELLLDPTGELLVFRSENQGCAGWGVALADLSREDPPVALFGDRLPGSSRLDYLDRFSLACVETVLSEAASASGIEGRTCQATPEVVACLEEEFAQVALSPYPAWFDPMGPPVRWFSAAGLLLCLEPGLEGLGLAVIGRTAADVQRAVEAIPGSWPPTGPSATKTVDDREWVLPF</sequence>
<protein>
    <recommendedName>
        <fullName evidence="3">Knr4/Smi1-like domain-containing protein</fullName>
    </recommendedName>
</protein>
<name>A0A387H592_9ACTN</name>
<accession>A0A387H592</accession>
<organism evidence="1 2">
    <name type="scientific">Streptomyces hundungensis</name>
    <dbReference type="NCBI Taxonomy" id="1077946"/>
    <lineage>
        <taxon>Bacteria</taxon>
        <taxon>Bacillati</taxon>
        <taxon>Actinomycetota</taxon>
        <taxon>Actinomycetes</taxon>
        <taxon>Kitasatosporales</taxon>
        <taxon>Streptomycetaceae</taxon>
        <taxon>Streptomyces</taxon>
    </lineage>
</organism>
<dbReference type="AlphaFoldDB" id="A0A387H592"/>
<evidence type="ECO:0000313" key="1">
    <source>
        <dbReference type="EMBL" id="AYG78399.1"/>
    </source>
</evidence>
<dbReference type="Proteomes" id="UP000271554">
    <property type="component" value="Chromosome"/>
</dbReference>
<proteinExistence type="predicted"/>
<evidence type="ECO:0000313" key="2">
    <source>
        <dbReference type="Proteomes" id="UP000271554"/>
    </source>
</evidence>
<reference evidence="1 2" key="1">
    <citation type="submission" date="2018-10" db="EMBL/GenBank/DDBJ databases">
        <title>Relationship between Morphology and Antimicrobial Activity in Streptomyces.</title>
        <authorList>
            <person name="Kang H.J."/>
            <person name="Kim S.B."/>
        </authorList>
    </citation>
    <scope>NUCLEOTIDE SEQUENCE [LARGE SCALE GENOMIC DNA]</scope>
    <source>
        <strain evidence="1 2">BH38</strain>
    </source>
</reference>
<dbReference type="EMBL" id="CP032698">
    <property type="protein sequence ID" value="AYG78399.1"/>
    <property type="molecule type" value="Genomic_DNA"/>
</dbReference>